<dbReference type="Pfam" id="PF17675">
    <property type="entry name" value="APG6_N"/>
    <property type="match status" value="1"/>
</dbReference>
<dbReference type="InterPro" id="IPR027417">
    <property type="entry name" value="P-loop_NTPase"/>
</dbReference>
<dbReference type="GO" id="GO:0000423">
    <property type="term" value="P:mitophagy"/>
    <property type="evidence" value="ECO:0007669"/>
    <property type="project" value="TreeGrafter"/>
</dbReference>
<dbReference type="GO" id="GO:0006995">
    <property type="term" value="P:cellular response to nitrogen starvation"/>
    <property type="evidence" value="ECO:0007669"/>
    <property type="project" value="TreeGrafter"/>
</dbReference>
<gene>
    <name evidence="6" type="ORF">CJN711_LOCUS30761</name>
</gene>
<feature type="domain" description="Atg6 BARA" evidence="4">
    <location>
        <begin position="348"/>
        <end position="530"/>
    </location>
</feature>
<dbReference type="GO" id="GO:0034272">
    <property type="term" value="C:phosphatidylinositol 3-kinase complex, class III, type II"/>
    <property type="evidence" value="ECO:0007669"/>
    <property type="project" value="TreeGrafter"/>
</dbReference>
<feature type="compositionally biased region" description="Basic and acidic residues" evidence="2">
    <location>
        <begin position="284"/>
        <end position="303"/>
    </location>
</feature>
<dbReference type="AlphaFoldDB" id="A0A815XCE4"/>
<evidence type="ECO:0000256" key="2">
    <source>
        <dbReference type="SAM" id="MobiDB-lite"/>
    </source>
</evidence>
<dbReference type="GO" id="GO:0034271">
    <property type="term" value="C:phosphatidylinositol 3-kinase complex, class III, type I"/>
    <property type="evidence" value="ECO:0007669"/>
    <property type="project" value="TreeGrafter"/>
</dbReference>
<name>A0A815XCE4_9BILA</name>
<feature type="signal peptide" evidence="3">
    <location>
        <begin position="1"/>
        <end position="21"/>
    </location>
</feature>
<dbReference type="EMBL" id="CAJNOV010014569">
    <property type="protein sequence ID" value="CAF1555723.1"/>
    <property type="molecule type" value="Genomic_DNA"/>
</dbReference>
<evidence type="ECO:0008006" key="8">
    <source>
        <dbReference type="Google" id="ProtNLM"/>
    </source>
</evidence>
<organism evidence="6 7">
    <name type="scientific">Rotaria magnacalcarata</name>
    <dbReference type="NCBI Taxonomy" id="392030"/>
    <lineage>
        <taxon>Eukaryota</taxon>
        <taxon>Metazoa</taxon>
        <taxon>Spiralia</taxon>
        <taxon>Gnathifera</taxon>
        <taxon>Rotifera</taxon>
        <taxon>Eurotatoria</taxon>
        <taxon>Bdelloidea</taxon>
        <taxon>Philodinida</taxon>
        <taxon>Philodinidae</taxon>
        <taxon>Rotaria</taxon>
    </lineage>
</organism>
<comment type="similarity">
    <text evidence="1">Belongs to the beclin family.</text>
</comment>
<dbReference type="InterPro" id="IPR038274">
    <property type="entry name" value="Atg6/Beclin_C_sf"/>
</dbReference>
<dbReference type="GO" id="GO:0000407">
    <property type="term" value="C:phagophore assembly site"/>
    <property type="evidence" value="ECO:0007669"/>
    <property type="project" value="TreeGrafter"/>
</dbReference>
<dbReference type="InterPro" id="IPR041691">
    <property type="entry name" value="Atg6/beclin_CC"/>
</dbReference>
<feature type="chain" id="PRO_5032878073" description="Beclin-1" evidence="3">
    <location>
        <begin position="22"/>
        <end position="555"/>
    </location>
</feature>
<dbReference type="InterPro" id="IPR040455">
    <property type="entry name" value="Atg6_BARA"/>
</dbReference>
<dbReference type="Proteomes" id="UP000663855">
    <property type="component" value="Unassembled WGS sequence"/>
</dbReference>
<evidence type="ECO:0000259" key="5">
    <source>
        <dbReference type="Pfam" id="PF17675"/>
    </source>
</evidence>
<evidence type="ECO:0000313" key="6">
    <source>
        <dbReference type="EMBL" id="CAF1555723.1"/>
    </source>
</evidence>
<protein>
    <recommendedName>
        <fullName evidence="8">Beclin-1</fullName>
    </recommendedName>
</protein>
<dbReference type="GO" id="GO:0030674">
    <property type="term" value="F:protein-macromolecule adaptor activity"/>
    <property type="evidence" value="ECO:0007669"/>
    <property type="project" value="TreeGrafter"/>
</dbReference>
<reference evidence="6" key="1">
    <citation type="submission" date="2021-02" db="EMBL/GenBank/DDBJ databases">
        <authorList>
            <person name="Nowell W R."/>
        </authorList>
    </citation>
    <scope>NUCLEOTIDE SEQUENCE</scope>
</reference>
<dbReference type="PANTHER" id="PTHR12768">
    <property type="entry name" value="BECLIN 1"/>
    <property type="match status" value="1"/>
</dbReference>
<dbReference type="GO" id="GO:0045324">
    <property type="term" value="P:late endosome to vacuole transport"/>
    <property type="evidence" value="ECO:0007669"/>
    <property type="project" value="TreeGrafter"/>
</dbReference>
<evidence type="ECO:0000259" key="4">
    <source>
        <dbReference type="Pfam" id="PF04111"/>
    </source>
</evidence>
<dbReference type="InterPro" id="IPR007243">
    <property type="entry name" value="Atg6/Beclin"/>
</dbReference>
<sequence length="555" mass="64078">MNYKSVFVIIVLLTFAITVSTLGKFDINFDDIVVNIDGRIRVTRSYGCNGPNDHEELVCRLHCRNNRYKTGACDELANYEKCQSEQARDKMITNAPKSPLPQFVCQVCGNFLQQDSSLETIDDNMTKPNASSTTIGDESYNELQQGGSDGTIVIRKTLGRKRLSQSSLDSTNGFSFVAHDLNKDFEQKSMREYRNDVNIHERLYDFLSEQYTFDHPLCQECTDTLLDKLDVDLQMATHELTSYKKLLEQLNSSTNVQQENYEKLKQELVELDEEETQLKDELEKLEQENERIQNESEQLKKEEETLEEEETKYLREYNEQKRLLFKAEDEQKSINNQTKHAHAQYEKLSKTNAFNAAFHIWHQEHFGTINGFRLGRLPGVNVEWSEINAGLGQAALLLNSLANRIDLQFTKYKIIPLGSHSYIDDLSERKKSGKFVQLPLYTGRRHLTWDTQFNKALIAFLDCVNQFKLAIESKNQRFCLPYKMNEKKGVITDSNGYQFHVSYQVTSLEEWTKALKYMLTNLKWGLTWITSQLPDDMTTSNAIPTVPSSTVTSPR</sequence>
<feature type="domain" description="Atg6/beclin coiled-coil" evidence="5">
    <location>
        <begin position="216"/>
        <end position="344"/>
    </location>
</feature>
<dbReference type="Pfam" id="PF04111">
    <property type="entry name" value="APG6"/>
    <property type="match status" value="1"/>
</dbReference>
<proteinExistence type="inferred from homology"/>
<dbReference type="Gene3D" id="6.10.250.3110">
    <property type="match status" value="1"/>
</dbReference>
<dbReference type="GO" id="GO:0043548">
    <property type="term" value="F:phosphatidylinositol 3-kinase binding"/>
    <property type="evidence" value="ECO:0007669"/>
    <property type="project" value="TreeGrafter"/>
</dbReference>
<dbReference type="SUPFAM" id="SSF52540">
    <property type="entry name" value="P-loop containing nucleoside triphosphate hydrolases"/>
    <property type="match status" value="1"/>
</dbReference>
<evidence type="ECO:0000313" key="7">
    <source>
        <dbReference type="Proteomes" id="UP000663855"/>
    </source>
</evidence>
<keyword evidence="3" id="KW-0732">Signal</keyword>
<dbReference type="PANTHER" id="PTHR12768:SF4">
    <property type="entry name" value="BECLIN-1"/>
    <property type="match status" value="1"/>
</dbReference>
<evidence type="ECO:0000256" key="1">
    <source>
        <dbReference type="ARBA" id="ARBA00005965"/>
    </source>
</evidence>
<accession>A0A815XCE4</accession>
<evidence type="ECO:0000256" key="3">
    <source>
        <dbReference type="SAM" id="SignalP"/>
    </source>
</evidence>
<dbReference type="Gene3D" id="1.10.418.40">
    <property type="entry name" value="Autophagy protein 6/Beclin 1"/>
    <property type="match status" value="1"/>
</dbReference>
<dbReference type="GO" id="GO:0000045">
    <property type="term" value="P:autophagosome assembly"/>
    <property type="evidence" value="ECO:0007669"/>
    <property type="project" value="TreeGrafter"/>
</dbReference>
<comment type="caution">
    <text evidence="6">The sequence shown here is derived from an EMBL/GenBank/DDBJ whole genome shotgun (WGS) entry which is preliminary data.</text>
</comment>
<feature type="region of interest" description="Disordered" evidence="2">
    <location>
        <begin position="284"/>
        <end position="305"/>
    </location>
</feature>